<proteinExistence type="predicted"/>
<accession>A0A0A9FIN0</accession>
<evidence type="ECO:0000313" key="2">
    <source>
        <dbReference type="EMBL" id="JAE12910.1"/>
    </source>
</evidence>
<evidence type="ECO:0000256" key="1">
    <source>
        <dbReference type="SAM" id="MobiDB-lite"/>
    </source>
</evidence>
<reference evidence="2" key="1">
    <citation type="submission" date="2014-09" db="EMBL/GenBank/DDBJ databases">
        <authorList>
            <person name="Magalhaes I.L.F."/>
            <person name="Oliveira U."/>
            <person name="Santos F.R."/>
            <person name="Vidigal T.H.D.A."/>
            <person name="Brescovit A.D."/>
            <person name="Santos A.J."/>
        </authorList>
    </citation>
    <scope>NUCLEOTIDE SEQUENCE</scope>
    <source>
        <tissue evidence="2">Shoot tissue taken approximately 20 cm above the soil surface</tissue>
    </source>
</reference>
<name>A0A0A9FIN0_ARUDO</name>
<protein>
    <submittedName>
        <fullName evidence="2">Uncharacterized protein</fullName>
    </submittedName>
</protein>
<sequence length="22" mass="2564">MSSSKKEYKKAIVNITVRRMPP</sequence>
<dbReference type="EMBL" id="GBRH01184986">
    <property type="protein sequence ID" value="JAE12910.1"/>
    <property type="molecule type" value="Transcribed_RNA"/>
</dbReference>
<dbReference type="AlphaFoldDB" id="A0A0A9FIN0"/>
<reference evidence="2" key="2">
    <citation type="journal article" date="2015" name="Data Brief">
        <title>Shoot transcriptome of the giant reed, Arundo donax.</title>
        <authorList>
            <person name="Barrero R.A."/>
            <person name="Guerrero F.D."/>
            <person name="Moolhuijzen P."/>
            <person name="Goolsby J.A."/>
            <person name="Tidwell J."/>
            <person name="Bellgard S.E."/>
            <person name="Bellgard M.I."/>
        </authorList>
    </citation>
    <scope>NUCLEOTIDE SEQUENCE</scope>
    <source>
        <tissue evidence="2">Shoot tissue taken approximately 20 cm above the soil surface</tissue>
    </source>
</reference>
<feature type="compositionally biased region" description="Basic and acidic residues" evidence="1">
    <location>
        <begin position="1"/>
        <end position="10"/>
    </location>
</feature>
<organism evidence="2">
    <name type="scientific">Arundo donax</name>
    <name type="common">Giant reed</name>
    <name type="synonym">Donax arundinaceus</name>
    <dbReference type="NCBI Taxonomy" id="35708"/>
    <lineage>
        <taxon>Eukaryota</taxon>
        <taxon>Viridiplantae</taxon>
        <taxon>Streptophyta</taxon>
        <taxon>Embryophyta</taxon>
        <taxon>Tracheophyta</taxon>
        <taxon>Spermatophyta</taxon>
        <taxon>Magnoliopsida</taxon>
        <taxon>Liliopsida</taxon>
        <taxon>Poales</taxon>
        <taxon>Poaceae</taxon>
        <taxon>PACMAD clade</taxon>
        <taxon>Arundinoideae</taxon>
        <taxon>Arundineae</taxon>
        <taxon>Arundo</taxon>
    </lineage>
</organism>
<feature type="region of interest" description="Disordered" evidence="1">
    <location>
        <begin position="1"/>
        <end position="22"/>
    </location>
</feature>